<proteinExistence type="predicted"/>
<gene>
    <name evidence="1" type="ORF">LOK49_LG15G00480</name>
</gene>
<dbReference type="EMBL" id="CM045768">
    <property type="protein sequence ID" value="KAI7983905.1"/>
    <property type="molecule type" value="Genomic_DNA"/>
</dbReference>
<dbReference type="Proteomes" id="UP001060215">
    <property type="component" value="Chromosome 11"/>
</dbReference>
<protein>
    <submittedName>
        <fullName evidence="1">Uncharacterized protein</fullName>
    </submittedName>
</protein>
<comment type="caution">
    <text evidence="1">The sequence shown here is derived from an EMBL/GenBank/DDBJ whole genome shotgun (WGS) entry which is preliminary data.</text>
</comment>
<organism evidence="1 2">
    <name type="scientific">Camellia lanceoleosa</name>
    <dbReference type="NCBI Taxonomy" id="1840588"/>
    <lineage>
        <taxon>Eukaryota</taxon>
        <taxon>Viridiplantae</taxon>
        <taxon>Streptophyta</taxon>
        <taxon>Embryophyta</taxon>
        <taxon>Tracheophyta</taxon>
        <taxon>Spermatophyta</taxon>
        <taxon>Magnoliopsida</taxon>
        <taxon>eudicotyledons</taxon>
        <taxon>Gunneridae</taxon>
        <taxon>Pentapetalae</taxon>
        <taxon>asterids</taxon>
        <taxon>Ericales</taxon>
        <taxon>Theaceae</taxon>
        <taxon>Camellia</taxon>
    </lineage>
</organism>
<keyword evidence="2" id="KW-1185">Reference proteome</keyword>
<name>A0ACC0F5U4_9ERIC</name>
<sequence length="144" mass="16540">MDHYLTVRRWEPNFKPSEALETKTAIWVQFPELPIEYYQDKVLFAIAKSLGKPLKIDWTTAMATRGKFARICIEMDLSKPLKPKFILEGRVGGIWILWDTNHVNVRASSVGPQVIHATIHKEDYEEWVLAVVYASPNVEGQSLD</sequence>
<evidence type="ECO:0000313" key="2">
    <source>
        <dbReference type="Proteomes" id="UP001060215"/>
    </source>
</evidence>
<accession>A0ACC0F5U4</accession>
<evidence type="ECO:0000313" key="1">
    <source>
        <dbReference type="EMBL" id="KAI7983905.1"/>
    </source>
</evidence>
<reference evidence="1 2" key="1">
    <citation type="journal article" date="2022" name="Plant J.">
        <title>Chromosome-level genome of Camellia lanceoleosa provides a valuable resource for understanding genome evolution and self-incompatibility.</title>
        <authorList>
            <person name="Gong W."/>
            <person name="Xiao S."/>
            <person name="Wang L."/>
            <person name="Liao Z."/>
            <person name="Chang Y."/>
            <person name="Mo W."/>
            <person name="Hu G."/>
            <person name="Li W."/>
            <person name="Zhao G."/>
            <person name="Zhu H."/>
            <person name="Hu X."/>
            <person name="Ji K."/>
            <person name="Xiang X."/>
            <person name="Song Q."/>
            <person name="Yuan D."/>
            <person name="Jin S."/>
            <person name="Zhang L."/>
        </authorList>
    </citation>
    <scope>NUCLEOTIDE SEQUENCE [LARGE SCALE GENOMIC DNA]</scope>
    <source>
        <strain evidence="1">SQ_2022a</strain>
    </source>
</reference>